<organism evidence="2 3">
    <name type="scientific">Phytophthora fragariaefolia</name>
    <dbReference type="NCBI Taxonomy" id="1490495"/>
    <lineage>
        <taxon>Eukaryota</taxon>
        <taxon>Sar</taxon>
        <taxon>Stramenopiles</taxon>
        <taxon>Oomycota</taxon>
        <taxon>Peronosporomycetes</taxon>
        <taxon>Peronosporales</taxon>
        <taxon>Peronosporaceae</taxon>
        <taxon>Phytophthora</taxon>
    </lineage>
</organism>
<reference evidence="2" key="1">
    <citation type="submission" date="2023-04" db="EMBL/GenBank/DDBJ databases">
        <title>Phytophthora fragariaefolia NBRC 109709.</title>
        <authorList>
            <person name="Ichikawa N."/>
            <person name="Sato H."/>
            <person name="Tonouchi N."/>
        </authorList>
    </citation>
    <scope>NUCLEOTIDE SEQUENCE</scope>
    <source>
        <strain evidence="2">NBRC 109709</strain>
    </source>
</reference>
<protein>
    <submittedName>
        <fullName evidence="2">Unnamed protein product</fullName>
    </submittedName>
</protein>
<feature type="region of interest" description="Disordered" evidence="1">
    <location>
        <begin position="110"/>
        <end position="133"/>
    </location>
</feature>
<evidence type="ECO:0000313" key="2">
    <source>
        <dbReference type="EMBL" id="GMF27751.1"/>
    </source>
</evidence>
<comment type="caution">
    <text evidence="2">The sequence shown here is derived from an EMBL/GenBank/DDBJ whole genome shotgun (WGS) entry which is preliminary data.</text>
</comment>
<evidence type="ECO:0000256" key="1">
    <source>
        <dbReference type="SAM" id="MobiDB-lite"/>
    </source>
</evidence>
<dbReference type="EMBL" id="BSXT01000446">
    <property type="protein sequence ID" value="GMF27751.1"/>
    <property type="molecule type" value="Genomic_DNA"/>
</dbReference>
<dbReference type="OrthoDB" id="115324at2759"/>
<dbReference type="Proteomes" id="UP001165121">
    <property type="component" value="Unassembled WGS sequence"/>
</dbReference>
<evidence type="ECO:0000313" key="3">
    <source>
        <dbReference type="Proteomes" id="UP001165121"/>
    </source>
</evidence>
<dbReference type="AlphaFoldDB" id="A0A9W6WUE6"/>
<proteinExistence type="predicted"/>
<name>A0A9W6WUE6_9STRA</name>
<feature type="compositionally biased region" description="Polar residues" evidence="1">
    <location>
        <begin position="122"/>
        <end position="133"/>
    </location>
</feature>
<gene>
    <name evidence="2" type="ORF">Pfra01_000558100</name>
</gene>
<accession>A0A9W6WUE6</accession>
<keyword evidence="3" id="KW-1185">Reference proteome</keyword>
<sequence>MPICPSRPIRRYDGITPEGSTPLGLGAELSAPGRIPTPHYDVISGYDVTDHSSTLHLVCTSDSVRFPLSFAAAVIKADVLNYALRTRTEVNSAAVMPMELVVKQSKIIASSSRRRPGPPTEVTDSLSVPFNGD</sequence>